<dbReference type="AlphaFoldDB" id="X0W2T8"/>
<sequence>MSKKKGTAKTEILDMVDEVVEDSVEETPENTKPPASSDANWVDFVIDQLTDNELVNGAPTTDGLRRVCEKHYGEIIASHSSPVDVLCTNTGRCAVNHTLHILKYETGSEITVSAC</sequence>
<proteinExistence type="predicted"/>
<reference evidence="1" key="1">
    <citation type="journal article" date="2014" name="Front. Microbiol.">
        <title>High frequency of phylogenetically diverse reductive dehalogenase-homologous genes in deep subseafloor sedimentary metagenomes.</title>
        <authorList>
            <person name="Kawai M."/>
            <person name="Futagami T."/>
            <person name="Toyoda A."/>
            <person name="Takaki Y."/>
            <person name="Nishi S."/>
            <person name="Hori S."/>
            <person name="Arai W."/>
            <person name="Tsubouchi T."/>
            <person name="Morono Y."/>
            <person name="Uchiyama I."/>
            <person name="Ito T."/>
            <person name="Fujiyama A."/>
            <person name="Inagaki F."/>
            <person name="Takami H."/>
        </authorList>
    </citation>
    <scope>NUCLEOTIDE SEQUENCE</scope>
    <source>
        <strain evidence="1">Expedition CK06-06</strain>
    </source>
</reference>
<accession>X0W2T8</accession>
<dbReference type="EMBL" id="BARS01029660">
    <property type="protein sequence ID" value="GAG07036.1"/>
    <property type="molecule type" value="Genomic_DNA"/>
</dbReference>
<feature type="non-terminal residue" evidence="1">
    <location>
        <position position="115"/>
    </location>
</feature>
<comment type="caution">
    <text evidence="1">The sequence shown here is derived from an EMBL/GenBank/DDBJ whole genome shotgun (WGS) entry which is preliminary data.</text>
</comment>
<protein>
    <submittedName>
        <fullName evidence="1">Uncharacterized protein</fullName>
    </submittedName>
</protein>
<name>X0W2T8_9ZZZZ</name>
<gene>
    <name evidence="1" type="ORF">S01H1_46324</name>
</gene>
<organism evidence="1">
    <name type="scientific">marine sediment metagenome</name>
    <dbReference type="NCBI Taxonomy" id="412755"/>
    <lineage>
        <taxon>unclassified sequences</taxon>
        <taxon>metagenomes</taxon>
        <taxon>ecological metagenomes</taxon>
    </lineage>
</organism>
<evidence type="ECO:0000313" key="1">
    <source>
        <dbReference type="EMBL" id="GAG07036.1"/>
    </source>
</evidence>